<dbReference type="EMBL" id="NHNI01000001">
    <property type="protein sequence ID" value="OZY87554.1"/>
    <property type="molecule type" value="Genomic_DNA"/>
</dbReference>
<evidence type="ECO:0000313" key="3">
    <source>
        <dbReference type="Proteomes" id="UP000216101"/>
    </source>
</evidence>
<dbReference type="Proteomes" id="UP000216101">
    <property type="component" value="Unassembled WGS sequence"/>
</dbReference>
<gene>
    <name evidence="2" type="ORF">CBP51_11455</name>
</gene>
<accession>A0A266QCC4</accession>
<name>A0A266QCC4_9GAMM</name>
<keyword evidence="1" id="KW-0732">Signal</keyword>
<evidence type="ECO:0000313" key="2">
    <source>
        <dbReference type="EMBL" id="OZY87554.1"/>
    </source>
</evidence>
<evidence type="ECO:0000256" key="1">
    <source>
        <dbReference type="SAM" id="SignalP"/>
    </source>
</evidence>
<comment type="caution">
    <text evidence="2">The sequence shown here is derived from an EMBL/GenBank/DDBJ whole genome shotgun (WGS) entry which is preliminary data.</text>
</comment>
<keyword evidence="3" id="KW-1185">Reference proteome</keyword>
<dbReference type="AlphaFoldDB" id="A0A266QCC4"/>
<feature type="signal peptide" evidence="1">
    <location>
        <begin position="1"/>
        <end position="21"/>
    </location>
</feature>
<protein>
    <recommendedName>
        <fullName evidence="4">DUF2145 domain-containing protein</fullName>
    </recommendedName>
</protein>
<dbReference type="InterPro" id="IPR014547">
    <property type="entry name" value="UCP028477"/>
</dbReference>
<reference evidence="3" key="1">
    <citation type="submission" date="2017-05" db="EMBL/GenBank/DDBJ databases">
        <authorList>
            <person name="Barney B.M."/>
        </authorList>
    </citation>
    <scope>NUCLEOTIDE SEQUENCE [LARGE SCALE GENOMIC DNA]</scope>
    <source>
        <strain evidence="3">PSBB022</strain>
    </source>
</reference>
<sequence>MKIVRMVCVLVISLASHTLWAGSNAGGEAQFSPDEISRFAKQVEKYAASQGARAFIIGRVGRPPKELPKGVEFTHTAVAIYSTINLPDGTLAKGYAIHNLYQTAHKKDLSELVTDYPVDFFWNAHQLRAGIIIPDVNLQQRLVEAYAKGVQHEVHVPHYSVLANPYNADFQNCTEHTLDVINAAIYQTTNYEQLKANTKAHFVAQPMKINSMKLLVGSMVMEDVKTSDQSSKLVTATMGSIGYYLAANQLLAQAIIVEQDGQLTPMTYNNQALLASN</sequence>
<evidence type="ECO:0008006" key="4">
    <source>
        <dbReference type="Google" id="ProtNLM"/>
    </source>
</evidence>
<dbReference type="RefSeq" id="WP_094985306.1">
    <property type="nucleotide sequence ID" value="NZ_NHNI01000001.1"/>
</dbReference>
<dbReference type="Pfam" id="PF09916">
    <property type="entry name" value="DUF2145"/>
    <property type="match status" value="1"/>
</dbReference>
<feature type="chain" id="PRO_5011972458" description="DUF2145 domain-containing protein" evidence="1">
    <location>
        <begin position="22"/>
        <end position="277"/>
    </location>
</feature>
<organism evidence="2 3">
    <name type="scientific">Cellvibrio mixtus</name>
    <dbReference type="NCBI Taxonomy" id="39650"/>
    <lineage>
        <taxon>Bacteria</taxon>
        <taxon>Pseudomonadati</taxon>
        <taxon>Pseudomonadota</taxon>
        <taxon>Gammaproteobacteria</taxon>
        <taxon>Cellvibrionales</taxon>
        <taxon>Cellvibrionaceae</taxon>
        <taxon>Cellvibrio</taxon>
    </lineage>
</organism>
<proteinExistence type="predicted"/>